<evidence type="ECO:0000313" key="6">
    <source>
        <dbReference type="Proteomes" id="UP001497444"/>
    </source>
</evidence>
<dbReference type="Gene3D" id="1.10.30.10">
    <property type="entry name" value="High mobility group box domain"/>
    <property type="match status" value="1"/>
</dbReference>
<dbReference type="InterPro" id="IPR001606">
    <property type="entry name" value="ARID_dom"/>
</dbReference>
<keyword evidence="1" id="KW-0238">DNA-binding</keyword>
<dbReference type="SMART" id="SM00398">
    <property type="entry name" value="HMG"/>
    <property type="match status" value="1"/>
</dbReference>
<evidence type="ECO:0000256" key="1">
    <source>
        <dbReference type="PROSITE-ProRule" id="PRU00267"/>
    </source>
</evidence>
<dbReference type="Pfam" id="PF01388">
    <property type="entry name" value="ARID"/>
    <property type="match status" value="1"/>
</dbReference>
<dbReference type="SMART" id="SM01014">
    <property type="entry name" value="ARID"/>
    <property type="match status" value="1"/>
</dbReference>
<feature type="region of interest" description="Disordered" evidence="2">
    <location>
        <begin position="279"/>
        <end position="309"/>
    </location>
</feature>
<sequence>MQAVASVASVGDGQELYRPVVVQADQNGVVATTATTVAVAAGAMPPAGELGSVAMTLGGGGVVDSTLQLRALYPPALATHQEVVASKDLFLDTLNKFHTALGAKLLAIPKIGGKALDLHFLYVEVTSRGGCQQVIKDRKWKELQVAFNFPHTTTSAAYVLRKYYIVLLHHYEQVYFLGTQGPLVPPPKVGLNSEEIGPQNASQIPTLSSVVPPMPDPSVSIGRVVTGAIEGKFEHGYLVSIIMGTEKLRGVLYHLPSGHRGLQHASVHNLPGTLGAELQIPSREIPTVQSSGRKRRKRKKDPKAPRSHRSGYNFFFVEQHMKLKTFYRDRERELSRLIGAAWNRLTDEEKSPYQDQAVKDKERFQKEMQEYQESLKIHDGVIPAGSGLQQELTVGKEKDTIDDIREQQVDNMVAKLVETFGTSPPEPNLSSPAVSEQEDSSLRNQPRSPYVTPEQETFYGNDNSEVVSDHGAYG</sequence>
<proteinExistence type="predicted"/>
<dbReference type="PANTHER" id="PTHR46691">
    <property type="entry name" value="HIGH MOBILITY GROUP B PROTEIN 9"/>
    <property type="match status" value="1"/>
</dbReference>
<feature type="domain" description="ARID" evidence="4">
    <location>
        <begin position="84"/>
        <end position="176"/>
    </location>
</feature>
<reference evidence="5" key="1">
    <citation type="submission" date="2024-02" db="EMBL/GenBank/DDBJ databases">
        <authorList>
            <consortium name="ELIXIR-Norway"/>
            <consortium name="Elixir Norway"/>
        </authorList>
    </citation>
    <scope>NUCLEOTIDE SEQUENCE</scope>
</reference>
<dbReference type="Pfam" id="PF09011">
    <property type="entry name" value="HMG_box_2"/>
    <property type="match status" value="1"/>
</dbReference>
<gene>
    <name evidence="5" type="ORF">CSSPJE1EN1_LOCUS17190</name>
</gene>
<evidence type="ECO:0000259" key="3">
    <source>
        <dbReference type="PROSITE" id="PS50118"/>
    </source>
</evidence>
<dbReference type="InterPro" id="IPR036431">
    <property type="entry name" value="ARID_dom_sf"/>
</dbReference>
<dbReference type="InterPro" id="IPR036910">
    <property type="entry name" value="HMG_box_dom_sf"/>
</dbReference>
<dbReference type="SMART" id="SM00501">
    <property type="entry name" value="BRIGHT"/>
    <property type="match status" value="1"/>
</dbReference>
<dbReference type="Proteomes" id="UP001497444">
    <property type="component" value="Chromosome 4"/>
</dbReference>
<dbReference type="InterPro" id="IPR045303">
    <property type="entry name" value="ARID_HMGB9-like"/>
</dbReference>
<keyword evidence="1" id="KW-0539">Nucleus</keyword>
<dbReference type="SUPFAM" id="SSF46774">
    <property type="entry name" value="ARID-like"/>
    <property type="match status" value="1"/>
</dbReference>
<evidence type="ECO:0000313" key="5">
    <source>
        <dbReference type="EMBL" id="CAK9271712.1"/>
    </source>
</evidence>
<keyword evidence="6" id="KW-1185">Reference proteome</keyword>
<dbReference type="CDD" id="cd22009">
    <property type="entry name" value="HMG-box_AtHMGB9-like"/>
    <property type="match status" value="1"/>
</dbReference>
<feature type="DNA-binding region" description="HMG box" evidence="1">
    <location>
        <begin position="305"/>
        <end position="372"/>
    </location>
</feature>
<dbReference type="InterPro" id="IPR009071">
    <property type="entry name" value="HMG_box_dom"/>
</dbReference>
<dbReference type="EMBL" id="OZ020099">
    <property type="protein sequence ID" value="CAK9271712.1"/>
    <property type="molecule type" value="Genomic_DNA"/>
</dbReference>
<dbReference type="Gene3D" id="1.10.150.60">
    <property type="entry name" value="ARID DNA-binding domain"/>
    <property type="match status" value="1"/>
</dbReference>
<dbReference type="SUPFAM" id="SSF47095">
    <property type="entry name" value="HMG-box"/>
    <property type="match status" value="1"/>
</dbReference>
<protein>
    <submittedName>
        <fullName evidence="5">Uncharacterized protein</fullName>
    </submittedName>
</protein>
<dbReference type="PROSITE" id="PS50118">
    <property type="entry name" value="HMG_BOX_2"/>
    <property type="match status" value="1"/>
</dbReference>
<organism evidence="5 6">
    <name type="scientific">Sphagnum jensenii</name>
    <dbReference type="NCBI Taxonomy" id="128206"/>
    <lineage>
        <taxon>Eukaryota</taxon>
        <taxon>Viridiplantae</taxon>
        <taxon>Streptophyta</taxon>
        <taxon>Embryophyta</taxon>
        <taxon>Bryophyta</taxon>
        <taxon>Sphagnophytina</taxon>
        <taxon>Sphagnopsida</taxon>
        <taxon>Sphagnales</taxon>
        <taxon>Sphagnaceae</taxon>
        <taxon>Sphagnum</taxon>
    </lineage>
</organism>
<dbReference type="PANTHER" id="PTHR46691:SF1">
    <property type="entry name" value="AT-RICH INTERACTIVE DOMAIN-CONTAINING PROTEIN 2"/>
    <property type="match status" value="1"/>
</dbReference>
<feature type="compositionally biased region" description="Polar residues" evidence="2">
    <location>
        <begin position="454"/>
        <end position="466"/>
    </location>
</feature>
<evidence type="ECO:0000259" key="4">
    <source>
        <dbReference type="PROSITE" id="PS51011"/>
    </source>
</evidence>
<name>A0ABP0WZ73_9BRYO</name>
<feature type="domain" description="HMG box" evidence="3">
    <location>
        <begin position="305"/>
        <end position="372"/>
    </location>
</feature>
<evidence type="ECO:0000256" key="2">
    <source>
        <dbReference type="SAM" id="MobiDB-lite"/>
    </source>
</evidence>
<feature type="region of interest" description="Disordered" evidence="2">
    <location>
        <begin position="420"/>
        <end position="474"/>
    </location>
</feature>
<dbReference type="PROSITE" id="PS51011">
    <property type="entry name" value="ARID"/>
    <property type="match status" value="1"/>
</dbReference>
<dbReference type="CDD" id="cd16872">
    <property type="entry name" value="ARID_HMGB9-like"/>
    <property type="match status" value="1"/>
</dbReference>
<feature type="compositionally biased region" description="Basic residues" evidence="2">
    <location>
        <begin position="292"/>
        <end position="309"/>
    </location>
</feature>
<accession>A0ABP0WZ73</accession>